<dbReference type="Gene3D" id="3.40.50.2000">
    <property type="entry name" value="Glycogen Phosphorylase B"/>
    <property type="match status" value="2"/>
</dbReference>
<feature type="domain" description="Glycosyltransferase subfamily 4-like N-terminal" evidence="4">
    <location>
        <begin position="122"/>
        <end position="296"/>
    </location>
</feature>
<evidence type="ECO:0000256" key="1">
    <source>
        <dbReference type="ARBA" id="ARBA00022676"/>
    </source>
</evidence>
<reference evidence="5 6" key="1">
    <citation type="submission" date="2020-06" db="EMBL/GenBank/DDBJ databases">
        <title>Actinomadura xiongansis sp. nov., isolated from soil of Baiyangdian.</title>
        <authorList>
            <person name="Zhang X."/>
        </authorList>
    </citation>
    <scope>NUCLEOTIDE SEQUENCE [LARGE SCALE GENOMIC DNA]</scope>
    <source>
        <strain evidence="5 6">HBUM206468</strain>
    </source>
</reference>
<evidence type="ECO:0000256" key="2">
    <source>
        <dbReference type="ARBA" id="ARBA00022679"/>
    </source>
</evidence>
<protein>
    <submittedName>
        <fullName evidence="5">Glycosyltransferase</fullName>
    </submittedName>
</protein>
<dbReference type="CDD" id="cd03794">
    <property type="entry name" value="GT4_WbuB-like"/>
    <property type="match status" value="1"/>
</dbReference>
<dbReference type="PANTHER" id="PTHR45947">
    <property type="entry name" value="SULFOQUINOVOSYL TRANSFERASE SQD2"/>
    <property type="match status" value="1"/>
</dbReference>
<comment type="caution">
    <text evidence="5">The sequence shown here is derived from an EMBL/GenBank/DDBJ whole genome shotgun (WGS) entry which is preliminary data.</text>
</comment>
<dbReference type="InterPro" id="IPR028098">
    <property type="entry name" value="Glyco_trans_4-like_N"/>
</dbReference>
<dbReference type="SUPFAM" id="SSF53756">
    <property type="entry name" value="UDP-Glycosyltransferase/glycogen phosphorylase"/>
    <property type="match status" value="1"/>
</dbReference>
<evidence type="ECO:0000259" key="3">
    <source>
        <dbReference type="Pfam" id="PF00534"/>
    </source>
</evidence>
<sequence length="503" mass="54844">MTGLGLRQLRDDPARALRLGVRLTQRFMPGPLRKRLAGLIVARPRDPRREVADLRALLSLRREPTAATAATTATAPTVTAVTAAPTVAIATNATAAATGRREAVDGRVLQFVTNALPRTNAGYTVRTHKIALAQRELGLDPHVASRLGHPAAQGAFDGRTRVEVDGVPYHRLLPWLPPRDLAAGVRAGADHAARLVEGLRPAVLHPVSNHLNAAVALELRERYGLPVVYEVRGFLEDSWLSRDPAHSEQDDFYRLTREIETRCIREADRVVTLGEAMRDEIAGRGVDPEKIFVVANAVDDTFLEPLPDGTELRASLGIAPDAVVVGLTSSFYGYEGIDTLIDAAALLRRRGTPITLLLVGDGPERAALERRATEQGVDAVFTGRVPMSSVRHHHAVLDIFAVPRRADRVCQLVTPLKPVEAMAGGVPVIASDVKALREIVEPGVTGTLTLPEEPEVWAQSLLELIYSPEQRRKIGEAAQDWVRARRTWRAVAAHYLEAYRDIG</sequence>
<dbReference type="RefSeq" id="WP_187241755.1">
    <property type="nucleotide sequence ID" value="NZ_BAAAOK010000008.1"/>
</dbReference>
<evidence type="ECO:0000259" key="4">
    <source>
        <dbReference type="Pfam" id="PF13579"/>
    </source>
</evidence>
<evidence type="ECO:0000313" key="6">
    <source>
        <dbReference type="Proteomes" id="UP000805614"/>
    </source>
</evidence>
<proteinExistence type="predicted"/>
<dbReference type="Pfam" id="PF00534">
    <property type="entry name" value="Glycos_transf_1"/>
    <property type="match status" value="1"/>
</dbReference>
<name>A0ABR7LJU0_9ACTN</name>
<keyword evidence="1" id="KW-0328">Glycosyltransferase</keyword>
<dbReference type="InterPro" id="IPR001296">
    <property type="entry name" value="Glyco_trans_1"/>
</dbReference>
<keyword evidence="6" id="KW-1185">Reference proteome</keyword>
<dbReference type="Proteomes" id="UP000805614">
    <property type="component" value="Unassembled WGS sequence"/>
</dbReference>
<dbReference type="EMBL" id="JABVEC010000002">
    <property type="protein sequence ID" value="MBC6464770.1"/>
    <property type="molecule type" value="Genomic_DNA"/>
</dbReference>
<gene>
    <name evidence="5" type="ORF">HKK74_04555</name>
</gene>
<organism evidence="5 6">
    <name type="scientific">Actinomadura alba</name>
    <dbReference type="NCBI Taxonomy" id="406431"/>
    <lineage>
        <taxon>Bacteria</taxon>
        <taxon>Bacillati</taxon>
        <taxon>Actinomycetota</taxon>
        <taxon>Actinomycetes</taxon>
        <taxon>Streptosporangiales</taxon>
        <taxon>Thermomonosporaceae</taxon>
        <taxon>Actinomadura</taxon>
    </lineage>
</organism>
<dbReference type="Pfam" id="PF13579">
    <property type="entry name" value="Glyco_trans_4_4"/>
    <property type="match status" value="1"/>
</dbReference>
<keyword evidence="2" id="KW-0808">Transferase</keyword>
<dbReference type="PANTHER" id="PTHR45947:SF3">
    <property type="entry name" value="SULFOQUINOVOSYL TRANSFERASE SQD2"/>
    <property type="match status" value="1"/>
</dbReference>
<evidence type="ECO:0000313" key="5">
    <source>
        <dbReference type="EMBL" id="MBC6464770.1"/>
    </source>
</evidence>
<dbReference type="InterPro" id="IPR050194">
    <property type="entry name" value="Glycosyltransferase_grp1"/>
</dbReference>
<feature type="domain" description="Glycosyl transferase family 1" evidence="3">
    <location>
        <begin position="311"/>
        <end position="481"/>
    </location>
</feature>
<accession>A0ABR7LJU0</accession>